<protein>
    <submittedName>
        <fullName evidence="2">Uncharacterized protein</fullName>
    </submittedName>
</protein>
<keyword evidence="3" id="KW-1185">Reference proteome</keyword>
<evidence type="ECO:0000313" key="3">
    <source>
        <dbReference type="Proteomes" id="UP000093695"/>
    </source>
</evidence>
<gene>
    <name evidence="2" type="ORF">SD37_35995</name>
</gene>
<sequence length="224" mass="23752">MSAIEVYLGDLKSRLSGSAAAKADLLTEARDGLHDAAEAYRAGGVEEPEAERRAVADFGPVDVIARAYQAELGLRRDIRVLWELIVGVPVLMFAWDFARALSFGDWSRFGDPPPSWYHRVIDVADTLAALAPVVAVAGVIAARLLSRRGDGGPTARVVSLALAAAVGANLLAVTMYGGATGVLEPARLVVSVPCVVMSAAWILFSLRLTVAARRHRRPARAIAA</sequence>
<feature type="transmembrane region" description="Helical" evidence="1">
    <location>
        <begin position="188"/>
        <end position="210"/>
    </location>
</feature>
<keyword evidence="1" id="KW-0812">Transmembrane</keyword>
<keyword evidence="1" id="KW-1133">Transmembrane helix</keyword>
<keyword evidence="1" id="KW-0472">Membrane</keyword>
<dbReference type="EMBL" id="CP016174">
    <property type="protein sequence ID" value="ANN20460.1"/>
    <property type="molecule type" value="Genomic_DNA"/>
</dbReference>
<dbReference type="NCBIfam" id="NF038403">
    <property type="entry name" value="perm_prefix_1"/>
    <property type="match status" value="1"/>
</dbReference>
<name>A0A193C811_AMYOR</name>
<proteinExistence type="predicted"/>
<evidence type="ECO:0000313" key="2">
    <source>
        <dbReference type="EMBL" id="ANN20460.1"/>
    </source>
</evidence>
<dbReference type="Pfam" id="PF22564">
    <property type="entry name" value="HAAS"/>
    <property type="match status" value="1"/>
</dbReference>
<dbReference type="KEGG" id="aori:SD37_35995"/>
<accession>A0A193C811</accession>
<feature type="transmembrane region" description="Helical" evidence="1">
    <location>
        <begin position="123"/>
        <end position="145"/>
    </location>
</feature>
<dbReference type="eggNOG" id="ENOG5033RS6">
    <property type="taxonomic scope" value="Bacteria"/>
</dbReference>
<organism evidence="2 3">
    <name type="scientific">Amycolatopsis orientalis</name>
    <name type="common">Nocardia orientalis</name>
    <dbReference type="NCBI Taxonomy" id="31958"/>
    <lineage>
        <taxon>Bacteria</taxon>
        <taxon>Bacillati</taxon>
        <taxon>Actinomycetota</taxon>
        <taxon>Actinomycetes</taxon>
        <taxon>Pseudonocardiales</taxon>
        <taxon>Pseudonocardiaceae</taxon>
        <taxon>Amycolatopsis</taxon>
    </lineage>
</organism>
<dbReference type="InterPro" id="IPR047928">
    <property type="entry name" value="Perm_prefix_1"/>
</dbReference>
<dbReference type="AlphaFoldDB" id="A0A193C811"/>
<feature type="transmembrane region" description="Helical" evidence="1">
    <location>
        <begin position="157"/>
        <end position="176"/>
    </location>
</feature>
<reference evidence="2 3" key="1">
    <citation type="journal article" date="2015" name="Genome Announc.">
        <title>Draft Genome Sequence of Norvancomycin-Producing Strain Amycolatopsis orientalis CPCC200066.</title>
        <authorList>
            <person name="Lei X."/>
            <person name="Yuan F."/>
            <person name="Shi Y."/>
            <person name="Li X."/>
            <person name="Wang L."/>
            <person name="Hong B."/>
        </authorList>
    </citation>
    <scope>NUCLEOTIDE SEQUENCE [LARGE SCALE GENOMIC DNA]</scope>
    <source>
        <strain evidence="2 3">B-37</strain>
    </source>
</reference>
<dbReference type="RefSeq" id="WP_044854613.1">
    <property type="nucleotide sequence ID" value="NZ_CP016174.1"/>
</dbReference>
<evidence type="ECO:0000256" key="1">
    <source>
        <dbReference type="SAM" id="Phobius"/>
    </source>
</evidence>
<feature type="transmembrane region" description="Helical" evidence="1">
    <location>
        <begin position="80"/>
        <end position="103"/>
    </location>
</feature>
<dbReference type="Proteomes" id="UP000093695">
    <property type="component" value="Chromosome"/>
</dbReference>
<dbReference type="STRING" id="31958.SD37_35995"/>